<keyword evidence="3" id="KW-1185">Reference proteome</keyword>
<reference evidence="2 3" key="1">
    <citation type="submission" date="2023-07" db="EMBL/GenBank/DDBJ databases">
        <title>Genomic Encyclopedia of Type Strains, Phase IV (KMG-IV): sequencing the most valuable type-strain genomes for metagenomic binning, comparative biology and taxonomic classification.</title>
        <authorList>
            <person name="Goeker M."/>
        </authorList>
    </citation>
    <scope>NUCLEOTIDE SEQUENCE [LARGE SCALE GENOMIC DNA]</scope>
    <source>
        <strain evidence="2 3">DSM 18695</strain>
    </source>
</reference>
<dbReference type="InterPro" id="IPR011251">
    <property type="entry name" value="Luciferase-like_dom"/>
</dbReference>
<proteinExistence type="predicted"/>
<organism evidence="2 3">
    <name type="scientific">Caulobacter ginsengisoli</name>
    <dbReference type="NCBI Taxonomy" id="400775"/>
    <lineage>
        <taxon>Bacteria</taxon>
        <taxon>Pseudomonadati</taxon>
        <taxon>Pseudomonadota</taxon>
        <taxon>Alphaproteobacteria</taxon>
        <taxon>Caulobacterales</taxon>
        <taxon>Caulobacteraceae</taxon>
        <taxon>Caulobacter</taxon>
    </lineage>
</organism>
<dbReference type="Gene3D" id="3.20.20.30">
    <property type="entry name" value="Luciferase-like domain"/>
    <property type="match status" value="1"/>
</dbReference>
<name>A0ABU0IY04_9CAUL</name>
<evidence type="ECO:0000313" key="3">
    <source>
        <dbReference type="Proteomes" id="UP001228905"/>
    </source>
</evidence>
<dbReference type="InterPro" id="IPR019921">
    <property type="entry name" value="Lucif-like_OxRdtase_Rv2161c"/>
</dbReference>
<dbReference type="InterPro" id="IPR050564">
    <property type="entry name" value="F420-G6PD/mer"/>
</dbReference>
<comment type="caution">
    <text evidence="2">The sequence shown here is derived from an EMBL/GenBank/DDBJ whole genome shotgun (WGS) entry which is preliminary data.</text>
</comment>
<feature type="domain" description="Luciferase-like" evidence="1">
    <location>
        <begin position="13"/>
        <end position="245"/>
    </location>
</feature>
<gene>
    <name evidence="2" type="ORF">QO010_004694</name>
</gene>
<evidence type="ECO:0000259" key="1">
    <source>
        <dbReference type="Pfam" id="PF00296"/>
    </source>
</evidence>
<dbReference type="InterPro" id="IPR036661">
    <property type="entry name" value="Luciferase-like_sf"/>
</dbReference>
<dbReference type="RefSeq" id="WP_307353112.1">
    <property type="nucleotide sequence ID" value="NZ_JAUSVS010000016.1"/>
</dbReference>
<dbReference type="PANTHER" id="PTHR43244:SF2">
    <property type="entry name" value="CONSERVED HYPOTHETICAL ALANINE AND PROLINE-RICH PROTEIN"/>
    <property type="match status" value="1"/>
</dbReference>
<accession>A0ABU0IY04</accession>
<dbReference type="NCBIfam" id="TIGR03619">
    <property type="entry name" value="F420_Rv2161c"/>
    <property type="match status" value="1"/>
</dbReference>
<protein>
    <submittedName>
        <fullName evidence="2">F420-dependent oxidoreductase</fullName>
    </submittedName>
</protein>
<dbReference type="PANTHER" id="PTHR43244">
    <property type="match status" value="1"/>
</dbReference>
<dbReference type="Proteomes" id="UP001228905">
    <property type="component" value="Unassembled WGS sequence"/>
</dbReference>
<evidence type="ECO:0000313" key="2">
    <source>
        <dbReference type="EMBL" id="MDQ0466897.1"/>
    </source>
</evidence>
<dbReference type="EMBL" id="JAUSVS010000016">
    <property type="protein sequence ID" value="MDQ0466897.1"/>
    <property type="molecule type" value="Genomic_DNA"/>
</dbReference>
<sequence>MTRTPKIGITTYNYPPQELINLARTAERLGFEGLWFGEHYVIPGAYGSKHPGIADAADHKEDEILSPSVRLYDPWFTLGAVAGATTTLKLGTAICIVPIMHPLLLARATATAHDVSGGRFRLGMGAGWLKEEFEALGVPFEERGSRLDEAIDILRAAWQGGFFEHQGKNFQFGPVQITPHATPVPMVCGGNTGPALRRVVRVADAWMNSAMVTLEEALRLRDSIEQGRAAAGKTGAPLTYYLRPPEATADEVGRFAAEGFDNIVLWGPHVWSPSSDIPLEAKVESLTALARDLGVTPPAAVAA</sequence>
<dbReference type="Pfam" id="PF00296">
    <property type="entry name" value="Bac_luciferase"/>
    <property type="match status" value="1"/>
</dbReference>
<dbReference type="SUPFAM" id="SSF51679">
    <property type="entry name" value="Bacterial luciferase-like"/>
    <property type="match status" value="1"/>
</dbReference>